<organism evidence="1 2">
    <name type="scientific">Pseudodesulfovibrio cashew</name>
    <dbReference type="NCBI Taxonomy" id="2678688"/>
    <lineage>
        <taxon>Bacteria</taxon>
        <taxon>Pseudomonadati</taxon>
        <taxon>Thermodesulfobacteriota</taxon>
        <taxon>Desulfovibrionia</taxon>
        <taxon>Desulfovibrionales</taxon>
        <taxon>Desulfovibrionaceae</taxon>
    </lineage>
</organism>
<name>A0A6I6JNP9_9BACT</name>
<dbReference type="Proteomes" id="UP000428328">
    <property type="component" value="Chromosome"/>
</dbReference>
<reference evidence="1 2" key="1">
    <citation type="submission" date="2019-11" db="EMBL/GenBank/DDBJ databases">
        <authorList>
            <person name="Zheng R.K."/>
            <person name="Sun C.M."/>
        </authorList>
    </citation>
    <scope>NUCLEOTIDE SEQUENCE [LARGE SCALE GENOMIC DNA]</scope>
    <source>
        <strain evidence="1 2">SRB007</strain>
    </source>
</reference>
<sequence>MKTTEPCIRLHLPAEAAWAPLVQAAAKQAGTVFGLGPAKTLRLVHCSEELLLFLASTEAGDIETAICPVATGVEIGFSFSSAGVDLSAMNLAYVHDAGGDACDLTCLPLLLASRMTDGFKVGLEGRRMEIVLRVDKAYPEPELFPAERVKVQGQPVLSAAEDAGVLFEACSAMAELYPAHLTPEWCANPGRTADLIRAGKLFAIEARDAGSRLCGIIFWEMRSDRSAAFFGPYDFSEDGSVARDLVTALLQTVGRTRIKTVLSNLATGPLAEHGFELLAELPYLLGDSEEPAILPVWGRVLQEDFGATAWVHDDFADFLRDRYDTLEMMRDLRPVKDFGEAIPDASVIGAHLTPGMSEALLHPELNGADIGDNLARHVACLSSSGYRNIFFEIDLAKGWHAALGGHLKQCGFRPELMLPHGGQSDTLIFRHVPEAR</sequence>
<dbReference type="RefSeq" id="WP_158950518.1">
    <property type="nucleotide sequence ID" value="NZ_CP046400.1"/>
</dbReference>
<proteinExistence type="predicted"/>
<dbReference type="EMBL" id="CP046400">
    <property type="protein sequence ID" value="QGY41862.1"/>
    <property type="molecule type" value="Genomic_DNA"/>
</dbReference>
<gene>
    <name evidence="1" type="ORF">GM415_17620</name>
</gene>
<evidence type="ECO:0000313" key="1">
    <source>
        <dbReference type="EMBL" id="QGY41862.1"/>
    </source>
</evidence>
<accession>A0A6I6JNP9</accession>
<protein>
    <submittedName>
        <fullName evidence="1">Uncharacterized protein</fullName>
    </submittedName>
</protein>
<evidence type="ECO:0000313" key="2">
    <source>
        <dbReference type="Proteomes" id="UP000428328"/>
    </source>
</evidence>
<dbReference type="KEGG" id="psel:GM415_17620"/>
<keyword evidence="2" id="KW-1185">Reference proteome</keyword>
<dbReference type="AlphaFoldDB" id="A0A6I6JNP9"/>